<evidence type="ECO:0000259" key="5">
    <source>
        <dbReference type="PROSITE" id="PS01124"/>
    </source>
</evidence>
<name>A0ABY6B107_9BURK</name>
<dbReference type="InterPro" id="IPR037923">
    <property type="entry name" value="HTH-like"/>
</dbReference>
<evidence type="ECO:0000313" key="6">
    <source>
        <dbReference type="EMBL" id="UXH79081.1"/>
    </source>
</evidence>
<keyword evidence="4" id="KW-0804">Transcription</keyword>
<reference evidence="6" key="1">
    <citation type="submission" date="2022-10" db="EMBL/GenBank/DDBJ databases">
        <title>Characterization and whole genome sequencing of a new Roseateles species, isolated from fresh water.</title>
        <authorList>
            <person name="Guliayeva D.Y."/>
            <person name="Akhremchuk A.E."/>
            <person name="Sikolenko M.A."/>
            <person name="Valentovich L.N."/>
            <person name="Sidarenka A.V."/>
        </authorList>
    </citation>
    <scope>NUCLEOTIDE SEQUENCE</scope>
    <source>
        <strain evidence="6">BIM B-1768</strain>
    </source>
</reference>
<dbReference type="PROSITE" id="PS01124">
    <property type="entry name" value="HTH_ARAC_FAMILY_2"/>
    <property type="match status" value="1"/>
</dbReference>
<dbReference type="SMART" id="SM00342">
    <property type="entry name" value="HTH_ARAC"/>
    <property type="match status" value="1"/>
</dbReference>
<keyword evidence="3" id="KW-0010">Activator</keyword>
<dbReference type="Proteomes" id="UP001064933">
    <property type="component" value="Chromosome"/>
</dbReference>
<keyword evidence="7" id="KW-1185">Reference proteome</keyword>
<dbReference type="PANTHER" id="PTHR46796:SF2">
    <property type="entry name" value="TRANSCRIPTIONAL REGULATORY PROTEIN"/>
    <property type="match status" value="1"/>
</dbReference>
<dbReference type="InterPro" id="IPR050204">
    <property type="entry name" value="AraC_XylS_family_regulators"/>
</dbReference>
<protein>
    <submittedName>
        <fullName evidence="6">AraC family transcriptional regulator</fullName>
    </submittedName>
</protein>
<dbReference type="SUPFAM" id="SSF51215">
    <property type="entry name" value="Regulatory protein AraC"/>
    <property type="match status" value="1"/>
</dbReference>
<gene>
    <name evidence="6" type="ORF">N4261_03855</name>
</gene>
<keyword evidence="2" id="KW-0238">DNA-binding</keyword>
<dbReference type="InterPro" id="IPR018060">
    <property type="entry name" value="HTH_AraC"/>
</dbReference>
<dbReference type="PANTHER" id="PTHR46796">
    <property type="entry name" value="HTH-TYPE TRANSCRIPTIONAL ACTIVATOR RHAS-RELATED"/>
    <property type="match status" value="1"/>
</dbReference>
<evidence type="ECO:0000256" key="3">
    <source>
        <dbReference type="ARBA" id="ARBA00023159"/>
    </source>
</evidence>
<keyword evidence="1" id="KW-0805">Transcription regulation</keyword>
<evidence type="ECO:0000313" key="7">
    <source>
        <dbReference type="Proteomes" id="UP001064933"/>
    </source>
</evidence>
<dbReference type="PROSITE" id="PS00041">
    <property type="entry name" value="HTH_ARAC_FAMILY_1"/>
    <property type="match status" value="1"/>
</dbReference>
<dbReference type="EMBL" id="CP104562">
    <property type="protein sequence ID" value="UXH79081.1"/>
    <property type="molecule type" value="Genomic_DNA"/>
</dbReference>
<dbReference type="Gene3D" id="1.10.10.60">
    <property type="entry name" value="Homeodomain-like"/>
    <property type="match status" value="1"/>
</dbReference>
<sequence length="267" mass="28931">MSAAVKLWRDHELCVEFLSASRVAHKFSTHAHPELVIAYFEGGVQTFQAAGRRWVAQAGDLLILPPGLAHDGAPVAAEGYSYRAIYVDVCALSRLWMTDARLRMPTAPVLLSGSALVPCALAVHRRIETRGDSALGRQELLFRLLQRSLMAGLSTPESASRRAHPRQPKAAALARDYLHAHFAEDVRTADLAAIAGISESRLTHVFSEAFHCSPAVYHTALRLSAARTLIRAGIPLAQAASEVGFADQAHLTRRFKAAFGVTPGQIV</sequence>
<feature type="domain" description="HTH araC/xylS-type" evidence="5">
    <location>
        <begin position="172"/>
        <end position="267"/>
    </location>
</feature>
<dbReference type="Pfam" id="PF12833">
    <property type="entry name" value="HTH_18"/>
    <property type="match status" value="1"/>
</dbReference>
<organism evidence="6 7">
    <name type="scientific">Roseateles amylovorans</name>
    <dbReference type="NCBI Taxonomy" id="2978473"/>
    <lineage>
        <taxon>Bacteria</taxon>
        <taxon>Pseudomonadati</taxon>
        <taxon>Pseudomonadota</taxon>
        <taxon>Betaproteobacteria</taxon>
        <taxon>Burkholderiales</taxon>
        <taxon>Sphaerotilaceae</taxon>
        <taxon>Roseateles</taxon>
    </lineage>
</organism>
<dbReference type="Pfam" id="PF02311">
    <property type="entry name" value="AraC_binding"/>
    <property type="match status" value="1"/>
</dbReference>
<dbReference type="InterPro" id="IPR009057">
    <property type="entry name" value="Homeodomain-like_sf"/>
</dbReference>
<evidence type="ECO:0000256" key="4">
    <source>
        <dbReference type="ARBA" id="ARBA00023163"/>
    </source>
</evidence>
<dbReference type="InterPro" id="IPR018062">
    <property type="entry name" value="HTH_AraC-typ_CS"/>
</dbReference>
<dbReference type="RefSeq" id="WP_261758901.1">
    <property type="nucleotide sequence ID" value="NZ_CP104562.2"/>
</dbReference>
<accession>A0ABY6B107</accession>
<dbReference type="InterPro" id="IPR003313">
    <property type="entry name" value="AraC-bd"/>
</dbReference>
<evidence type="ECO:0000256" key="1">
    <source>
        <dbReference type="ARBA" id="ARBA00023015"/>
    </source>
</evidence>
<evidence type="ECO:0000256" key="2">
    <source>
        <dbReference type="ARBA" id="ARBA00023125"/>
    </source>
</evidence>
<dbReference type="SUPFAM" id="SSF46689">
    <property type="entry name" value="Homeodomain-like"/>
    <property type="match status" value="2"/>
</dbReference>
<proteinExistence type="predicted"/>